<keyword evidence="2" id="KW-1015">Disulfide bond</keyword>
<dbReference type="SUPFAM" id="SSF49854">
    <property type="entry name" value="Spermadhesin, CUB domain"/>
    <property type="match status" value="1"/>
</dbReference>
<keyword evidence="1" id="KW-0677">Repeat</keyword>
<evidence type="ECO:0000256" key="3">
    <source>
        <dbReference type="PROSITE-ProRule" id="PRU00059"/>
    </source>
</evidence>
<organism evidence="5 6">
    <name type="scientific">Meloidogyne enterolobii</name>
    <name type="common">Root-knot nematode worm</name>
    <name type="synonym">Meloidogyne mayaguensis</name>
    <dbReference type="NCBI Taxonomy" id="390850"/>
    <lineage>
        <taxon>Eukaryota</taxon>
        <taxon>Metazoa</taxon>
        <taxon>Ecdysozoa</taxon>
        <taxon>Nematoda</taxon>
        <taxon>Chromadorea</taxon>
        <taxon>Rhabditida</taxon>
        <taxon>Tylenchina</taxon>
        <taxon>Tylenchomorpha</taxon>
        <taxon>Tylenchoidea</taxon>
        <taxon>Meloidogynidae</taxon>
        <taxon>Meloidogyninae</taxon>
        <taxon>Meloidogyne</taxon>
    </lineage>
</organism>
<dbReference type="PANTHER" id="PTHR24251:SF37">
    <property type="entry name" value="CUB DOMAIN-CONTAINING PROTEIN"/>
    <property type="match status" value="1"/>
</dbReference>
<dbReference type="PROSITE" id="PS01180">
    <property type="entry name" value="CUB"/>
    <property type="match status" value="1"/>
</dbReference>
<comment type="caution">
    <text evidence="5">The sequence shown here is derived from an EMBL/GenBank/DDBJ whole genome shotgun (WGS) entry which is preliminary data.</text>
</comment>
<name>A0A6V7VLN8_MELEN</name>
<dbReference type="SMART" id="SM00042">
    <property type="entry name" value="CUB"/>
    <property type="match status" value="1"/>
</dbReference>
<evidence type="ECO:0000259" key="4">
    <source>
        <dbReference type="PROSITE" id="PS01180"/>
    </source>
</evidence>
<evidence type="ECO:0000313" key="6">
    <source>
        <dbReference type="Proteomes" id="UP000580250"/>
    </source>
</evidence>
<dbReference type="Proteomes" id="UP000580250">
    <property type="component" value="Unassembled WGS sequence"/>
</dbReference>
<proteinExistence type="predicted"/>
<accession>A0A6V7VLN8</accession>
<dbReference type="PANTHER" id="PTHR24251">
    <property type="entry name" value="OVOCHYMASE-RELATED"/>
    <property type="match status" value="1"/>
</dbReference>
<dbReference type="InterPro" id="IPR035914">
    <property type="entry name" value="Sperma_CUB_dom_sf"/>
</dbReference>
<dbReference type="InterPro" id="IPR000859">
    <property type="entry name" value="CUB_dom"/>
</dbReference>
<sequence>MRRNYSWRNPTKIDLLDNLDGEKTEKKDKIIEQLNNFNFWRVSLHHFPAFPLPYHYSLDCVWNITASSDYIISYKFTDLNIEMGVQGDCPFDSVEVFDGKEFNNQSRKLIICGDKAPDGEMKSSGSGLLVRCRSDHSTSFDGFRMVLTATLGPSKGCGGPLKALENEWTKLNVPIDPQTENYYPNIRCERNIEAERGNLIEIRLIELKLEQKPPQQAQQQ</sequence>
<dbReference type="OrthoDB" id="5863188at2759"/>
<dbReference type="CDD" id="cd00041">
    <property type="entry name" value="CUB"/>
    <property type="match status" value="1"/>
</dbReference>
<dbReference type="Gene3D" id="2.60.120.290">
    <property type="entry name" value="Spermadhesin, CUB domain"/>
    <property type="match status" value="1"/>
</dbReference>
<gene>
    <name evidence="5" type="ORF">MENT_LOCUS27026</name>
</gene>
<evidence type="ECO:0000313" key="5">
    <source>
        <dbReference type="EMBL" id="CAD2175308.1"/>
    </source>
</evidence>
<reference evidence="5 6" key="1">
    <citation type="submission" date="2020-08" db="EMBL/GenBank/DDBJ databases">
        <authorList>
            <person name="Koutsovoulos G."/>
            <person name="Danchin GJ E."/>
        </authorList>
    </citation>
    <scope>NUCLEOTIDE SEQUENCE [LARGE SCALE GENOMIC DNA]</scope>
</reference>
<dbReference type="Pfam" id="PF00431">
    <property type="entry name" value="CUB"/>
    <property type="match status" value="1"/>
</dbReference>
<dbReference type="AlphaFoldDB" id="A0A6V7VLN8"/>
<protein>
    <recommendedName>
        <fullName evidence="4">CUB domain-containing protein</fullName>
    </recommendedName>
</protein>
<evidence type="ECO:0000256" key="1">
    <source>
        <dbReference type="ARBA" id="ARBA00022737"/>
    </source>
</evidence>
<comment type="caution">
    <text evidence="3">Lacks conserved residue(s) required for the propagation of feature annotation.</text>
</comment>
<evidence type="ECO:0000256" key="2">
    <source>
        <dbReference type="ARBA" id="ARBA00023157"/>
    </source>
</evidence>
<dbReference type="EMBL" id="CAJEWN010000252">
    <property type="protein sequence ID" value="CAD2175308.1"/>
    <property type="molecule type" value="Genomic_DNA"/>
</dbReference>
<feature type="domain" description="CUB" evidence="4">
    <location>
        <begin position="48"/>
        <end position="150"/>
    </location>
</feature>